<gene>
    <name evidence="2" type="primary">LOC111089447</name>
</gene>
<name>A0ABM1TP77_LIMPO</name>
<sequence>MEVFKPPNVKVEPISDEENALLDVKVLKNEARKSSLSMTRKAASPEERSSFTVFDFKIKKEKYDEELMEAEVICILKTYHSVSMDNYSDICLRKHLWNFLTRMNTIQKTVKLLCISEDFWHFN</sequence>
<accession>A0ABM1TP77</accession>
<reference evidence="2" key="1">
    <citation type="submission" date="2025-08" db="UniProtKB">
        <authorList>
            <consortium name="RefSeq"/>
        </authorList>
    </citation>
    <scope>IDENTIFICATION</scope>
    <source>
        <tissue evidence="2">Muscle</tissue>
    </source>
</reference>
<evidence type="ECO:0000313" key="1">
    <source>
        <dbReference type="Proteomes" id="UP000694941"/>
    </source>
</evidence>
<feature type="non-terminal residue" evidence="2">
    <location>
        <position position="123"/>
    </location>
</feature>
<evidence type="ECO:0000313" key="2">
    <source>
        <dbReference type="RefSeq" id="XP_022257683.1"/>
    </source>
</evidence>
<keyword evidence="1" id="KW-1185">Reference proteome</keyword>
<dbReference type="RefSeq" id="XP_022257683.1">
    <property type="nucleotide sequence ID" value="XM_022401975.1"/>
</dbReference>
<dbReference type="Proteomes" id="UP000694941">
    <property type="component" value="Unplaced"/>
</dbReference>
<proteinExistence type="predicted"/>
<organism evidence="1 2">
    <name type="scientific">Limulus polyphemus</name>
    <name type="common">Atlantic horseshoe crab</name>
    <dbReference type="NCBI Taxonomy" id="6850"/>
    <lineage>
        <taxon>Eukaryota</taxon>
        <taxon>Metazoa</taxon>
        <taxon>Ecdysozoa</taxon>
        <taxon>Arthropoda</taxon>
        <taxon>Chelicerata</taxon>
        <taxon>Merostomata</taxon>
        <taxon>Xiphosura</taxon>
        <taxon>Limulidae</taxon>
        <taxon>Limulus</taxon>
    </lineage>
</organism>
<dbReference type="GeneID" id="111089447"/>
<protein>
    <submittedName>
        <fullName evidence="2">Uncharacterized protein LOC111089447</fullName>
    </submittedName>
</protein>